<dbReference type="Proteomes" id="UP000178892">
    <property type="component" value="Unassembled WGS sequence"/>
</dbReference>
<keyword evidence="1" id="KW-0812">Transmembrane</keyword>
<evidence type="ECO:0000256" key="1">
    <source>
        <dbReference type="SAM" id="Phobius"/>
    </source>
</evidence>
<dbReference type="EMBL" id="MFEL01000012">
    <property type="protein sequence ID" value="OGE81026.1"/>
    <property type="molecule type" value="Genomic_DNA"/>
</dbReference>
<gene>
    <name evidence="2" type="ORF">A2720_03930</name>
</gene>
<keyword evidence="1" id="KW-1133">Transmembrane helix</keyword>
<feature type="transmembrane region" description="Helical" evidence="1">
    <location>
        <begin position="14"/>
        <end position="32"/>
    </location>
</feature>
<protein>
    <submittedName>
        <fullName evidence="2">Uncharacterized protein</fullName>
    </submittedName>
</protein>
<proteinExistence type="predicted"/>
<keyword evidence="1" id="KW-0472">Membrane</keyword>
<evidence type="ECO:0000313" key="3">
    <source>
        <dbReference type="Proteomes" id="UP000178892"/>
    </source>
</evidence>
<name>A0A1F5NTN3_9BACT</name>
<organism evidence="2 3">
    <name type="scientific">Candidatus Doudnabacteria bacterium RIFCSPHIGHO2_01_FULL_46_24</name>
    <dbReference type="NCBI Taxonomy" id="1817825"/>
    <lineage>
        <taxon>Bacteria</taxon>
        <taxon>Candidatus Doudnaibacteriota</taxon>
    </lineage>
</organism>
<sequence length="228" mass="26633">MNFKLKISSETKKILILMICVTIVFVMVEYFMQADYVFRTQEVLSEYTGYIEARIRDNIKDNMAIEPTTISQSVIFDRVSPDGSQELRYYSEKELDQQIIAVKTIKTNQEKVIYSGNRINYPKWLGNEHIFFTTYCGTGCQGFGLVNVSSGKVEKGVLSYMSIDENRPDYTNFRDWFGKEFEFDGTPESIEGEIKDDKTYLVFRMRDRETKPLGEKRFLFTGNDLQEF</sequence>
<accession>A0A1F5NTN3</accession>
<evidence type="ECO:0000313" key="2">
    <source>
        <dbReference type="EMBL" id="OGE81026.1"/>
    </source>
</evidence>
<reference evidence="2 3" key="1">
    <citation type="journal article" date="2016" name="Nat. Commun.">
        <title>Thousands of microbial genomes shed light on interconnected biogeochemical processes in an aquifer system.</title>
        <authorList>
            <person name="Anantharaman K."/>
            <person name="Brown C.T."/>
            <person name="Hug L.A."/>
            <person name="Sharon I."/>
            <person name="Castelle C.J."/>
            <person name="Probst A.J."/>
            <person name="Thomas B.C."/>
            <person name="Singh A."/>
            <person name="Wilkins M.J."/>
            <person name="Karaoz U."/>
            <person name="Brodie E.L."/>
            <person name="Williams K.H."/>
            <person name="Hubbard S.S."/>
            <person name="Banfield J.F."/>
        </authorList>
    </citation>
    <scope>NUCLEOTIDE SEQUENCE [LARGE SCALE GENOMIC DNA]</scope>
</reference>
<dbReference type="AlphaFoldDB" id="A0A1F5NTN3"/>
<dbReference type="STRING" id="1817825.A2720_03930"/>
<comment type="caution">
    <text evidence="2">The sequence shown here is derived from an EMBL/GenBank/DDBJ whole genome shotgun (WGS) entry which is preliminary data.</text>
</comment>